<accession>A0ACC2IBT7</accession>
<keyword evidence="2" id="KW-1185">Reference proteome</keyword>
<organism evidence="1 2">
    <name type="scientific">Boeremia exigua</name>
    <dbReference type="NCBI Taxonomy" id="749465"/>
    <lineage>
        <taxon>Eukaryota</taxon>
        <taxon>Fungi</taxon>
        <taxon>Dikarya</taxon>
        <taxon>Ascomycota</taxon>
        <taxon>Pezizomycotina</taxon>
        <taxon>Dothideomycetes</taxon>
        <taxon>Pleosporomycetidae</taxon>
        <taxon>Pleosporales</taxon>
        <taxon>Pleosporineae</taxon>
        <taxon>Didymellaceae</taxon>
        <taxon>Boeremia</taxon>
    </lineage>
</organism>
<name>A0ACC2IBT7_9PLEO</name>
<dbReference type="Proteomes" id="UP001153331">
    <property type="component" value="Unassembled WGS sequence"/>
</dbReference>
<protein>
    <submittedName>
        <fullName evidence="1">Uncharacterized protein</fullName>
    </submittedName>
</protein>
<evidence type="ECO:0000313" key="2">
    <source>
        <dbReference type="Proteomes" id="UP001153331"/>
    </source>
</evidence>
<evidence type="ECO:0000313" key="1">
    <source>
        <dbReference type="EMBL" id="KAJ8112651.1"/>
    </source>
</evidence>
<proteinExistence type="predicted"/>
<gene>
    <name evidence="1" type="ORF">OPT61_g5021</name>
</gene>
<dbReference type="EMBL" id="JAPHNI010000308">
    <property type="protein sequence ID" value="KAJ8112651.1"/>
    <property type="molecule type" value="Genomic_DNA"/>
</dbReference>
<reference evidence="1" key="1">
    <citation type="submission" date="2022-11" db="EMBL/GenBank/DDBJ databases">
        <title>Genome Sequence of Boeremia exigua.</title>
        <authorList>
            <person name="Buettner E."/>
        </authorList>
    </citation>
    <scope>NUCLEOTIDE SEQUENCE</scope>
    <source>
        <strain evidence="1">CU02</strain>
    </source>
</reference>
<sequence>MWFGCTSRNAGLAGHGYGPKQPDRQGGGQMEPEGGNDDVPSVQEHVFKGREDPDMVHAPHHPRLVPRASDGFAVLQQEAKVHARPRSPPTILCGRT</sequence>
<comment type="caution">
    <text evidence="1">The sequence shown here is derived from an EMBL/GenBank/DDBJ whole genome shotgun (WGS) entry which is preliminary data.</text>
</comment>